<feature type="domain" description="Transcription regulator PadR N-terminal" evidence="1">
    <location>
        <begin position="7"/>
        <end position="80"/>
    </location>
</feature>
<reference evidence="3" key="1">
    <citation type="submission" date="2017-08" db="EMBL/GenBank/DDBJ databases">
        <authorList>
            <person name="Grouzdev D.S."/>
            <person name="Gaisin V.A."/>
            <person name="Rysina M.S."/>
            <person name="Gorlenko V.M."/>
        </authorList>
    </citation>
    <scope>NUCLEOTIDE SEQUENCE [LARGE SCALE GENOMIC DNA]</scope>
    <source>
        <strain evidence="3">Kir15-3F</strain>
    </source>
</reference>
<dbReference type="AlphaFoldDB" id="A0A2A6RLE3"/>
<dbReference type="PANTHER" id="PTHR33169:SF27">
    <property type="entry name" value="TRANSCRIPTIONAL REGULATOR PADR FAMILY PROTEIN"/>
    <property type="match status" value="1"/>
</dbReference>
<dbReference type="SUPFAM" id="SSF46785">
    <property type="entry name" value="Winged helix' DNA-binding domain"/>
    <property type="match status" value="1"/>
</dbReference>
<dbReference type="PANTHER" id="PTHR33169">
    <property type="entry name" value="PADR-FAMILY TRANSCRIPTIONAL REGULATOR"/>
    <property type="match status" value="1"/>
</dbReference>
<evidence type="ECO:0000259" key="1">
    <source>
        <dbReference type="Pfam" id="PF03551"/>
    </source>
</evidence>
<dbReference type="RefSeq" id="WP_097643441.1">
    <property type="nucleotide sequence ID" value="NZ_NQWI01000023.1"/>
</dbReference>
<gene>
    <name evidence="2" type="ORF">CJ255_07350</name>
</gene>
<organism evidence="2 3">
    <name type="scientific">Candidatus Viridilinea mediisalina</name>
    <dbReference type="NCBI Taxonomy" id="2024553"/>
    <lineage>
        <taxon>Bacteria</taxon>
        <taxon>Bacillati</taxon>
        <taxon>Chloroflexota</taxon>
        <taxon>Chloroflexia</taxon>
        <taxon>Chloroflexales</taxon>
        <taxon>Chloroflexineae</taxon>
        <taxon>Oscillochloridaceae</taxon>
        <taxon>Candidatus Viridilinea</taxon>
    </lineage>
</organism>
<dbReference type="InterPro" id="IPR052509">
    <property type="entry name" value="Metal_resp_DNA-bind_regulator"/>
</dbReference>
<dbReference type="OrthoDB" id="68816at2"/>
<dbReference type="InterPro" id="IPR005149">
    <property type="entry name" value="Tscrpt_reg_PadR_N"/>
</dbReference>
<dbReference type="EMBL" id="NQWI01000023">
    <property type="protein sequence ID" value="PDW03716.1"/>
    <property type="molecule type" value="Genomic_DNA"/>
</dbReference>
<dbReference type="Pfam" id="PF03551">
    <property type="entry name" value="PadR"/>
    <property type="match status" value="1"/>
</dbReference>
<evidence type="ECO:0000313" key="3">
    <source>
        <dbReference type="Proteomes" id="UP000220527"/>
    </source>
</evidence>
<protein>
    <recommendedName>
        <fullName evidence="1">Transcription regulator PadR N-terminal domain-containing protein</fullName>
    </recommendedName>
</protein>
<dbReference type="InterPro" id="IPR036388">
    <property type="entry name" value="WH-like_DNA-bd_sf"/>
</dbReference>
<keyword evidence="3" id="KW-1185">Reference proteome</keyword>
<comment type="caution">
    <text evidence="2">The sequence shown here is derived from an EMBL/GenBank/DDBJ whole genome shotgun (WGS) entry which is preliminary data.</text>
</comment>
<dbReference type="Gene3D" id="1.10.10.10">
    <property type="entry name" value="Winged helix-like DNA-binding domain superfamily/Winged helix DNA-binding domain"/>
    <property type="match status" value="1"/>
</dbReference>
<dbReference type="InterPro" id="IPR036390">
    <property type="entry name" value="WH_DNA-bd_sf"/>
</dbReference>
<sequence length="171" mass="20267">MDRHLLLLGLLRHQEMHGYKINDFIDQQMDFCVNLKRSTAYYILDKLCSDGYVRLETEREGNRPERHVYHITPEGEARFQALLRENLANYRPPVFAEDVGTIFQQQLPRAELAELLQNRRTQIVAHQKRLEVLRTKLPPNHHAVIEHHLLHIAAELTWVDRMLVTVEEHHE</sequence>
<name>A0A2A6RLE3_9CHLR</name>
<evidence type="ECO:0000313" key="2">
    <source>
        <dbReference type="EMBL" id="PDW03716.1"/>
    </source>
</evidence>
<accession>A0A2A6RLE3</accession>
<dbReference type="Proteomes" id="UP000220527">
    <property type="component" value="Unassembled WGS sequence"/>
</dbReference>
<proteinExistence type="predicted"/>